<dbReference type="GeneID" id="64631379"/>
<dbReference type="Proteomes" id="UP000807769">
    <property type="component" value="Unassembled WGS sequence"/>
</dbReference>
<evidence type="ECO:0000313" key="2">
    <source>
        <dbReference type="Proteomes" id="UP000807769"/>
    </source>
</evidence>
<gene>
    <name evidence="1" type="ORF">BJ212DRAFT_1402875</name>
</gene>
<evidence type="ECO:0000313" key="1">
    <source>
        <dbReference type="EMBL" id="KAG1798815.1"/>
    </source>
</evidence>
<comment type="caution">
    <text evidence="1">The sequence shown here is derived from an EMBL/GenBank/DDBJ whole genome shotgun (WGS) entry which is preliminary data.</text>
</comment>
<dbReference type="AlphaFoldDB" id="A0A9P7J0H3"/>
<reference evidence="1" key="1">
    <citation type="journal article" date="2020" name="New Phytol.">
        <title>Comparative genomics reveals dynamic genome evolution in host specialist ectomycorrhizal fungi.</title>
        <authorList>
            <person name="Lofgren L.A."/>
            <person name="Nguyen N.H."/>
            <person name="Vilgalys R."/>
            <person name="Ruytinx J."/>
            <person name="Liao H.L."/>
            <person name="Branco S."/>
            <person name="Kuo A."/>
            <person name="LaButti K."/>
            <person name="Lipzen A."/>
            <person name="Andreopoulos W."/>
            <person name="Pangilinan J."/>
            <person name="Riley R."/>
            <person name="Hundley H."/>
            <person name="Na H."/>
            <person name="Barry K."/>
            <person name="Grigoriev I.V."/>
            <person name="Stajich J.E."/>
            <person name="Kennedy P.G."/>
        </authorList>
    </citation>
    <scope>NUCLEOTIDE SEQUENCE</scope>
    <source>
        <strain evidence="1">MN1</strain>
    </source>
</reference>
<dbReference type="OrthoDB" id="2680670at2759"/>
<keyword evidence="2" id="KW-1185">Reference proteome</keyword>
<dbReference type="EMBL" id="JABBWG010000160">
    <property type="protein sequence ID" value="KAG1798815.1"/>
    <property type="molecule type" value="Genomic_DNA"/>
</dbReference>
<proteinExistence type="predicted"/>
<sequence length="72" mass="7923">MLLPNFTMPPLVAEPQDVDNLLAGPETISANEIAEAFVALKAQENLEEFMSIDNAEVLEGKAFDFAELERVD</sequence>
<accession>A0A9P7J0H3</accession>
<name>A0A9P7J0H3_9AGAM</name>
<dbReference type="RefSeq" id="XP_041185668.1">
    <property type="nucleotide sequence ID" value="XM_041337363.1"/>
</dbReference>
<organism evidence="1 2">
    <name type="scientific">Suillus subaureus</name>
    <dbReference type="NCBI Taxonomy" id="48587"/>
    <lineage>
        <taxon>Eukaryota</taxon>
        <taxon>Fungi</taxon>
        <taxon>Dikarya</taxon>
        <taxon>Basidiomycota</taxon>
        <taxon>Agaricomycotina</taxon>
        <taxon>Agaricomycetes</taxon>
        <taxon>Agaricomycetidae</taxon>
        <taxon>Boletales</taxon>
        <taxon>Suillineae</taxon>
        <taxon>Suillaceae</taxon>
        <taxon>Suillus</taxon>
    </lineage>
</organism>
<protein>
    <submittedName>
        <fullName evidence="1">Uncharacterized protein</fullName>
    </submittedName>
</protein>